<evidence type="ECO:0000256" key="1">
    <source>
        <dbReference type="ARBA" id="ARBA00022679"/>
    </source>
</evidence>
<dbReference type="GO" id="GO:0004020">
    <property type="term" value="F:adenylylsulfate kinase activity"/>
    <property type="evidence" value="ECO:0007669"/>
    <property type="project" value="InterPro"/>
</dbReference>
<dbReference type="PANTHER" id="PTHR42700:SF1">
    <property type="entry name" value="SULFATE ADENYLYLTRANSFERASE"/>
    <property type="match status" value="1"/>
</dbReference>
<dbReference type="InterPro" id="IPR059117">
    <property type="entry name" value="APS_kinase_dom"/>
</dbReference>
<dbReference type="EMBL" id="CCXY01000155">
    <property type="protein sequence ID" value="CEG12497.1"/>
    <property type="molecule type" value="Genomic_DNA"/>
</dbReference>
<dbReference type="CDD" id="cd02027">
    <property type="entry name" value="APSK"/>
    <property type="match status" value="1"/>
</dbReference>
<dbReference type="Gene3D" id="3.40.50.300">
    <property type="entry name" value="P-loop containing nucleotide triphosphate hydrolases"/>
    <property type="match status" value="1"/>
</dbReference>
<dbReference type="SUPFAM" id="SSF52540">
    <property type="entry name" value="P-loop containing nucleoside triphosphate hydrolases"/>
    <property type="match status" value="1"/>
</dbReference>
<sequence length="174" mass="19858">MFCVWLTGIPGSGKSTIAKELADELKNKNINVQILRLDEIRKIVTPNPDYSEKERDIVYRALAMMAKFLYDNKINVIIDATANKRDYRNLARNLMKNFFEIYVICPADVAGRRESSRVQNLVQKDLYKKAKEGKIQLPGINAVYEEPENPELIIDSEKISPKDAAAMIIKVLNL</sequence>
<organism evidence="3">
    <name type="scientific">groundwater metagenome</name>
    <dbReference type="NCBI Taxonomy" id="717931"/>
    <lineage>
        <taxon>unclassified sequences</taxon>
        <taxon>metagenomes</taxon>
        <taxon>ecological metagenomes</taxon>
    </lineage>
</organism>
<keyword evidence="3" id="KW-0418">Kinase</keyword>
<dbReference type="AlphaFoldDB" id="A0A098E8Y8"/>
<dbReference type="GO" id="GO:0005524">
    <property type="term" value="F:ATP binding"/>
    <property type="evidence" value="ECO:0007669"/>
    <property type="project" value="InterPro"/>
</dbReference>
<proteinExistence type="predicted"/>
<protein>
    <submittedName>
        <fullName evidence="3">Putative adenylyl-sulfate kinase</fullName>
    </submittedName>
</protein>
<dbReference type="PANTHER" id="PTHR42700">
    <property type="entry name" value="SULFATE ADENYLYLTRANSFERASE"/>
    <property type="match status" value="1"/>
</dbReference>
<evidence type="ECO:0000313" key="3">
    <source>
        <dbReference type="EMBL" id="CEG12497.1"/>
    </source>
</evidence>
<accession>A0A098E8Y8</accession>
<dbReference type="GO" id="GO:0010134">
    <property type="term" value="P:sulfate assimilation via adenylyl sulfate reduction"/>
    <property type="evidence" value="ECO:0007669"/>
    <property type="project" value="TreeGrafter"/>
</dbReference>
<reference evidence="3" key="1">
    <citation type="submission" date="2014-09" db="EMBL/GenBank/DDBJ databases">
        <authorList>
            <person name="Probst J Alexander"/>
        </authorList>
    </citation>
    <scope>NUCLEOTIDE SEQUENCE</scope>
</reference>
<feature type="domain" description="APS kinase" evidence="2">
    <location>
        <begin position="2"/>
        <end position="155"/>
    </location>
</feature>
<dbReference type="Pfam" id="PF01583">
    <property type="entry name" value="APS_kinase"/>
    <property type="match status" value="1"/>
</dbReference>
<keyword evidence="1" id="KW-0808">Transferase</keyword>
<evidence type="ECO:0000259" key="2">
    <source>
        <dbReference type="Pfam" id="PF01583"/>
    </source>
</evidence>
<dbReference type="GO" id="GO:0004781">
    <property type="term" value="F:sulfate adenylyltransferase (ATP) activity"/>
    <property type="evidence" value="ECO:0007669"/>
    <property type="project" value="TreeGrafter"/>
</dbReference>
<dbReference type="GO" id="GO:0005737">
    <property type="term" value="C:cytoplasm"/>
    <property type="evidence" value="ECO:0007669"/>
    <property type="project" value="TreeGrafter"/>
</dbReference>
<dbReference type="InterPro" id="IPR050512">
    <property type="entry name" value="Sulf_AdTrans/APS_kinase"/>
</dbReference>
<dbReference type="GO" id="GO:0019379">
    <property type="term" value="P:sulfate assimilation, phosphoadenylyl sulfate reduction by phosphoadenylyl-sulfate reductase (thioredoxin)"/>
    <property type="evidence" value="ECO:0007669"/>
    <property type="project" value="TreeGrafter"/>
</dbReference>
<dbReference type="InterPro" id="IPR027417">
    <property type="entry name" value="P-loop_NTPase"/>
</dbReference>
<gene>
    <name evidence="3" type="primary">cysC</name>
    <name evidence="3" type="ORF">MSIBF_A2380003</name>
</gene>
<name>A0A098E8Y8_9ZZZZ</name>